<proteinExistence type="predicted"/>
<keyword evidence="2" id="KW-1185">Reference proteome</keyword>
<reference evidence="1 2" key="1">
    <citation type="submission" date="2018-07" db="EMBL/GenBank/DDBJ databases">
        <title>Genomic Encyclopedia of Type Strains, Phase IV (KMG-IV): sequencing the most valuable type-strain genomes for metagenomic binning, comparative biology and taxonomic classification.</title>
        <authorList>
            <person name="Goeker M."/>
        </authorList>
    </citation>
    <scope>NUCLEOTIDE SEQUENCE [LARGE SCALE GENOMIC DNA]</scope>
    <source>
        <strain evidence="1 2">DSM 44290</strain>
    </source>
</reference>
<dbReference type="EMBL" id="QQBC01000015">
    <property type="protein sequence ID" value="RDI60484.1"/>
    <property type="molecule type" value="Genomic_DNA"/>
</dbReference>
<organism evidence="1 2">
    <name type="scientific">Nocardia pseudobrasiliensis</name>
    <dbReference type="NCBI Taxonomy" id="45979"/>
    <lineage>
        <taxon>Bacteria</taxon>
        <taxon>Bacillati</taxon>
        <taxon>Actinomycetota</taxon>
        <taxon>Actinomycetes</taxon>
        <taxon>Mycobacteriales</taxon>
        <taxon>Nocardiaceae</taxon>
        <taxon>Nocardia</taxon>
    </lineage>
</organism>
<dbReference type="STRING" id="1210086.GCA_001613105_04566"/>
<protein>
    <submittedName>
        <fullName evidence="1">Uncharacterized protein</fullName>
    </submittedName>
</protein>
<evidence type="ECO:0000313" key="2">
    <source>
        <dbReference type="Proteomes" id="UP000254869"/>
    </source>
</evidence>
<dbReference type="AlphaFoldDB" id="A0A370HU50"/>
<name>A0A370HU50_9NOCA</name>
<accession>A0A370HU50</accession>
<dbReference type="Proteomes" id="UP000254869">
    <property type="component" value="Unassembled WGS sequence"/>
</dbReference>
<comment type="caution">
    <text evidence="1">The sequence shown here is derived from an EMBL/GenBank/DDBJ whole genome shotgun (WGS) entry which is preliminary data.</text>
</comment>
<gene>
    <name evidence="1" type="ORF">DFR76_115114</name>
</gene>
<evidence type="ECO:0000313" key="1">
    <source>
        <dbReference type="EMBL" id="RDI60484.1"/>
    </source>
</evidence>
<sequence>MGSFEKNIKPKFRAFDRNRMEWALDLWNYEDVAKNAEAIFEKLRDGAMPCDRRWTNEDLAAFRAWMVEGCPE</sequence>